<dbReference type="NCBIfam" id="TIGR01517">
    <property type="entry name" value="ATPase-IIB_Ca"/>
    <property type="match status" value="1"/>
</dbReference>
<dbReference type="Pfam" id="PF13246">
    <property type="entry name" value="Cation_ATPase"/>
    <property type="match status" value="1"/>
</dbReference>
<dbReference type="SFLD" id="SFLDS00003">
    <property type="entry name" value="Haloacid_Dehalogenase"/>
    <property type="match status" value="1"/>
</dbReference>
<feature type="transmembrane region" description="Helical" evidence="17">
    <location>
        <begin position="14"/>
        <end position="34"/>
    </location>
</feature>
<feature type="non-terminal residue" evidence="20">
    <location>
        <position position="1"/>
    </location>
</feature>
<feature type="domain" description="Cation-transporting P-type ATPase C-terminal" evidence="19">
    <location>
        <begin position="755"/>
        <end position="937"/>
    </location>
</feature>
<evidence type="ECO:0000256" key="17">
    <source>
        <dbReference type="SAM" id="Phobius"/>
    </source>
</evidence>
<dbReference type="InterPro" id="IPR006068">
    <property type="entry name" value="ATPase_P-typ_cation-transptr_C"/>
</dbReference>
<dbReference type="Gene3D" id="3.40.1110.10">
    <property type="entry name" value="Calcium-transporting ATPase, cytoplasmic domain N"/>
    <property type="match status" value="1"/>
</dbReference>
<dbReference type="SFLD" id="SFLDG00002">
    <property type="entry name" value="C1.7:_P-type_atpase_like"/>
    <property type="match status" value="1"/>
</dbReference>
<feature type="non-terminal residue" evidence="20">
    <location>
        <position position="999"/>
    </location>
</feature>
<reference evidence="20" key="1">
    <citation type="submission" date="2019-06" db="EMBL/GenBank/DDBJ databases">
        <title>Genomics analysis of Aphanomyces spp. identifies a new class of oomycete effector associated with host adaptation.</title>
        <authorList>
            <person name="Gaulin E."/>
        </authorList>
    </citation>
    <scope>NUCLEOTIDE SEQUENCE</scope>
    <source>
        <strain evidence="20">CBS 578.67</strain>
    </source>
</reference>
<dbReference type="CDD" id="cd02081">
    <property type="entry name" value="P-type_ATPase_Ca_PMCA-like"/>
    <property type="match status" value="1"/>
</dbReference>
<feature type="transmembrane region" description="Helical" evidence="17">
    <location>
        <begin position="807"/>
        <end position="829"/>
    </location>
</feature>
<dbReference type="InterPro" id="IPR036412">
    <property type="entry name" value="HAD-like_sf"/>
</dbReference>
<dbReference type="PRINTS" id="PR00119">
    <property type="entry name" value="CATATPASE"/>
</dbReference>
<evidence type="ECO:0000256" key="14">
    <source>
        <dbReference type="ARBA" id="ARBA00023065"/>
    </source>
</evidence>
<evidence type="ECO:0000256" key="4">
    <source>
        <dbReference type="ARBA" id="ARBA00022692"/>
    </source>
</evidence>
<evidence type="ECO:0000256" key="7">
    <source>
        <dbReference type="ARBA" id="ARBA00022796"/>
    </source>
</evidence>
<keyword evidence="15 17" id="KW-0472">Membrane</keyword>
<dbReference type="Pfam" id="PF00689">
    <property type="entry name" value="Cation_ATPase_C"/>
    <property type="match status" value="1"/>
</dbReference>
<keyword evidence="12 17" id="KW-1133">Transmembrane helix</keyword>
<evidence type="ECO:0000256" key="8">
    <source>
        <dbReference type="ARBA" id="ARBA00022837"/>
    </source>
</evidence>
<evidence type="ECO:0000256" key="9">
    <source>
        <dbReference type="ARBA" id="ARBA00022840"/>
    </source>
</evidence>
<dbReference type="InterPro" id="IPR018303">
    <property type="entry name" value="ATPase_P-typ_P_site"/>
</dbReference>
<keyword evidence="11" id="KW-1278">Translocase</keyword>
<keyword evidence="9" id="KW-0067">ATP-binding</keyword>
<dbReference type="SUPFAM" id="SSF81653">
    <property type="entry name" value="Calcium ATPase, transduction domain A"/>
    <property type="match status" value="1"/>
</dbReference>
<dbReference type="FunFam" id="1.20.1110.10:FF:000033">
    <property type="entry name" value="Calcium-transporting ATPase"/>
    <property type="match status" value="1"/>
</dbReference>
<feature type="region of interest" description="Disordered" evidence="16">
    <location>
        <begin position="216"/>
        <end position="239"/>
    </location>
</feature>
<evidence type="ECO:0000256" key="6">
    <source>
        <dbReference type="ARBA" id="ARBA00022741"/>
    </source>
</evidence>
<dbReference type="InterPro" id="IPR059000">
    <property type="entry name" value="ATPase_P-type_domA"/>
</dbReference>
<evidence type="ECO:0000256" key="3">
    <source>
        <dbReference type="ARBA" id="ARBA00022568"/>
    </source>
</evidence>
<dbReference type="GO" id="GO:0005886">
    <property type="term" value="C:plasma membrane"/>
    <property type="evidence" value="ECO:0007669"/>
    <property type="project" value="TreeGrafter"/>
</dbReference>
<comment type="subcellular location">
    <subcellularLocation>
        <location evidence="1">Endomembrane system</location>
        <topology evidence="1">Multi-pass membrane protein</topology>
    </subcellularLocation>
</comment>
<evidence type="ECO:0000256" key="11">
    <source>
        <dbReference type="ARBA" id="ARBA00022967"/>
    </source>
</evidence>
<comment type="caution">
    <text evidence="20">The sequence shown here is derived from an EMBL/GenBank/DDBJ whole genome shotgun (WGS) entry which is preliminary data.</text>
</comment>
<dbReference type="PANTHER" id="PTHR24093:SF369">
    <property type="entry name" value="CALCIUM-TRANSPORTING ATPASE"/>
    <property type="match status" value="1"/>
</dbReference>
<evidence type="ECO:0000259" key="18">
    <source>
        <dbReference type="Pfam" id="PF00122"/>
    </source>
</evidence>
<organism evidence="20">
    <name type="scientific">Aphanomyces stellatus</name>
    <dbReference type="NCBI Taxonomy" id="120398"/>
    <lineage>
        <taxon>Eukaryota</taxon>
        <taxon>Sar</taxon>
        <taxon>Stramenopiles</taxon>
        <taxon>Oomycota</taxon>
        <taxon>Saprolegniomycetes</taxon>
        <taxon>Saprolegniales</taxon>
        <taxon>Verrucalvaceae</taxon>
        <taxon>Aphanomyces</taxon>
    </lineage>
</organism>
<dbReference type="EMBL" id="VJMH01001259">
    <property type="protein sequence ID" value="KAF0712491.1"/>
    <property type="molecule type" value="Genomic_DNA"/>
</dbReference>
<dbReference type="InterPro" id="IPR006408">
    <property type="entry name" value="P-type_ATPase_IIB"/>
</dbReference>
<dbReference type="AlphaFoldDB" id="A0A6A4ZJM3"/>
<evidence type="ECO:0000256" key="16">
    <source>
        <dbReference type="SAM" id="MobiDB-lite"/>
    </source>
</evidence>
<evidence type="ECO:0000256" key="1">
    <source>
        <dbReference type="ARBA" id="ARBA00004127"/>
    </source>
</evidence>
<keyword evidence="4 17" id="KW-0812">Transmembrane</keyword>
<evidence type="ECO:0000259" key="19">
    <source>
        <dbReference type="Pfam" id="PF00689"/>
    </source>
</evidence>
<dbReference type="PANTHER" id="PTHR24093">
    <property type="entry name" value="CATION TRANSPORTING ATPASE"/>
    <property type="match status" value="1"/>
</dbReference>
<dbReference type="FunFam" id="1.20.1110.10:FF:000002">
    <property type="entry name" value="Calcium-transporting ATPase"/>
    <property type="match status" value="1"/>
</dbReference>
<feature type="transmembrane region" description="Helical" evidence="17">
    <location>
        <begin position="764"/>
        <end position="787"/>
    </location>
</feature>
<feature type="transmembrane region" description="Helical" evidence="17">
    <location>
        <begin position="888"/>
        <end position="912"/>
    </location>
</feature>
<accession>A0A6A4ZJM3</accession>
<dbReference type="SUPFAM" id="SSF56784">
    <property type="entry name" value="HAD-like"/>
    <property type="match status" value="1"/>
</dbReference>
<feature type="transmembrane region" description="Helical" evidence="17">
    <location>
        <begin position="849"/>
        <end position="868"/>
    </location>
</feature>
<dbReference type="InterPro" id="IPR008250">
    <property type="entry name" value="ATPase_P-typ_transduc_dom_A_sf"/>
</dbReference>
<feature type="domain" description="P-type ATPase A" evidence="18">
    <location>
        <begin position="92"/>
        <end position="192"/>
    </location>
</feature>
<dbReference type="NCBIfam" id="TIGR01494">
    <property type="entry name" value="ATPase_P-type"/>
    <property type="match status" value="2"/>
</dbReference>
<feature type="compositionally biased region" description="Polar residues" evidence="16">
    <location>
        <begin position="218"/>
        <end position="232"/>
    </location>
</feature>
<protein>
    <submittedName>
        <fullName evidence="20">Uncharacterized protein</fullName>
    </submittedName>
</protein>
<feature type="transmembrane region" description="Helical" evidence="17">
    <location>
        <begin position="298"/>
        <end position="323"/>
    </location>
</feature>
<feature type="transmembrane region" description="Helical" evidence="17">
    <location>
        <begin position="918"/>
        <end position="938"/>
    </location>
</feature>
<sequence>QTILQLMWQAFQDLTIMILTGAGVISLVLGFIPFPESTKKHNRMLSTGGDSSTAWIEGASILFAVLIVVFVTAINDYQKEKQFRALNAVKEDEKIKVIRNGVPAEVSKFSLVVGDIVRVDLGDITPADGLVFDESDLKLDESAMTGESDLLKKDRRLAPFLLSGTKVMEGVGKMLVVAVGENSQAGIISKLIMGKGKKPEAPAAAAVEEDTYAALNTPKDSTPELNATNNSADGDDDDEVASPLQGKLDSLTLLIGKLGLWTSIFVVVALVIRFSIVTFGINKEPWSSEYFKDYLNHFILGVTVLVVAIPEGLPLAVTIALAFSVKKMLKDNNLVRHLDACETMGSATTICSDKTGTLTTNRMTVMQCYVGQEEFSVAQSLRLQASSTTKDILTTSICVNSTAEILPPKQVGAQPEHTGNKTECALLQFAADLGVDYTPVRKALPICHMITFSSAKKRMSVVVPLSESKCRIFTKGASEIVLGLCTSQLRLDGSLSPLGSDEYTRVNENIIEKYATQGYRTLCLAYRDVDATAAEVKTWSDEDVERDLTCICIVGIEDPVREEVPEAIRQCNGAGIVVRMVTGDNMSTAKSIALKCGIVSPGDGSLVMEGRVFRERVLDAQGNIKQDEFDKIWPMLRVLARSSPKDKYTLVSGLINSNVAPHGPQVVAVTGDGTNDAPALKKADVGFAMGICGTAVAKDASDIILMDDNFKSIVNAVKWGRNVYDAIAKFLQFQLTVNLVAITTAVIGAVVLEESPLTAIQLLWVNLIMDTFASLALATDTPTDAMLKRKPYPRTKALISERMAKHIVGQAIFQLVVLLTLTFAGDKIFDVPSGFKDDRRKRGDTSGPSLHYTIVFNVFVFLQLFNEINARRIHDELNVFEGIFQNQLFLGISIAQVVMQVCIVQFGGLVFGCVALSWSQWLACLVIGALSLPVGLALRCLQANHLPSWCTICQDTTAVAPYKPSVRTQELWQRGFRRLRVQLRVIKAFKRSVSERKLL</sequence>
<dbReference type="GO" id="GO:0005388">
    <property type="term" value="F:P-type calcium transporter activity"/>
    <property type="evidence" value="ECO:0007669"/>
    <property type="project" value="InterPro"/>
</dbReference>
<dbReference type="FunFam" id="3.40.50.1000:FF:000144">
    <property type="entry name" value="copper-transporting ATPase 1 isoform X2"/>
    <property type="match status" value="1"/>
</dbReference>
<keyword evidence="6" id="KW-0547">Nucleotide-binding</keyword>
<dbReference type="InterPro" id="IPR001757">
    <property type="entry name" value="P_typ_ATPase"/>
</dbReference>
<gene>
    <name evidence="20" type="ORF">As57867_004800</name>
</gene>
<evidence type="ECO:0000313" key="20">
    <source>
        <dbReference type="EMBL" id="KAF0712491.1"/>
    </source>
</evidence>
<dbReference type="Gene3D" id="2.70.150.10">
    <property type="entry name" value="Calcium-transporting ATPase, cytoplasmic transduction domain A"/>
    <property type="match status" value="1"/>
</dbReference>
<dbReference type="FunFam" id="2.70.150.10:FF:000029">
    <property type="entry name" value="Calcium-transporting ATPase"/>
    <property type="match status" value="1"/>
</dbReference>
<dbReference type="GO" id="GO:0006825">
    <property type="term" value="P:copper ion transport"/>
    <property type="evidence" value="ECO:0007669"/>
    <property type="project" value="UniProtKB-KW"/>
</dbReference>
<evidence type="ECO:0000256" key="10">
    <source>
        <dbReference type="ARBA" id="ARBA00022842"/>
    </source>
</evidence>
<dbReference type="InterPro" id="IPR023298">
    <property type="entry name" value="ATPase_P-typ_TM_dom_sf"/>
</dbReference>
<keyword evidence="7" id="KW-0187">Copper transport</keyword>
<evidence type="ECO:0000256" key="13">
    <source>
        <dbReference type="ARBA" id="ARBA00023008"/>
    </source>
</evidence>
<dbReference type="GO" id="GO:0005524">
    <property type="term" value="F:ATP binding"/>
    <property type="evidence" value="ECO:0007669"/>
    <property type="project" value="UniProtKB-KW"/>
</dbReference>
<keyword evidence="3" id="KW-0109">Calcium transport</keyword>
<dbReference type="GO" id="GO:0016887">
    <property type="term" value="F:ATP hydrolysis activity"/>
    <property type="evidence" value="ECO:0007669"/>
    <property type="project" value="InterPro"/>
</dbReference>
<dbReference type="OrthoDB" id="116380at2759"/>
<keyword evidence="13" id="KW-0186">Copper</keyword>
<dbReference type="Pfam" id="PF00122">
    <property type="entry name" value="E1-E2_ATPase"/>
    <property type="match status" value="1"/>
</dbReference>
<dbReference type="SUPFAM" id="SSF81660">
    <property type="entry name" value="Metal cation-transporting ATPase, ATP-binding domain N"/>
    <property type="match status" value="1"/>
</dbReference>
<dbReference type="FunFam" id="1.20.1110.10:FF:000014">
    <property type="entry name" value="Calcium-transporting ATPase"/>
    <property type="match status" value="1"/>
</dbReference>
<dbReference type="Gene3D" id="1.20.1110.10">
    <property type="entry name" value="Calcium-transporting ATPase, transmembrane domain"/>
    <property type="match status" value="3"/>
</dbReference>
<keyword evidence="14" id="KW-0406">Ion transport</keyword>
<dbReference type="SUPFAM" id="SSF81665">
    <property type="entry name" value="Calcium ATPase, transmembrane domain M"/>
    <property type="match status" value="1"/>
</dbReference>
<name>A0A6A4ZJM3_9STRA</name>
<proteinExistence type="predicted"/>
<keyword evidence="2" id="KW-0813">Transport</keyword>
<keyword evidence="8" id="KW-0106">Calcium</keyword>
<dbReference type="SFLD" id="SFLDF00027">
    <property type="entry name" value="p-type_atpase"/>
    <property type="match status" value="1"/>
</dbReference>
<evidence type="ECO:0000256" key="15">
    <source>
        <dbReference type="ARBA" id="ARBA00023136"/>
    </source>
</evidence>
<evidence type="ECO:0000256" key="2">
    <source>
        <dbReference type="ARBA" id="ARBA00022448"/>
    </source>
</evidence>
<evidence type="ECO:0000256" key="5">
    <source>
        <dbReference type="ARBA" id="ARBA00022723"/>
    </source>
</evidence>
<dbReference type="GO" id="GO:0046872">
    <property type="term" value="F:metal ion binding"/>
    <property type="evidence" value="ECO:0007669"/>
    <property type="project" value="UniProtKB-KW"/>
</dbReference>
<keyword evidence="10" id="KW-0460">Magnesium</keyword>
<dbReference type="InterPro" id="IPR023299">
    <property type="entry name" value="ATPase_P-typ_cyto_dom_N"/>
</dbReference>
<dbReference type="GO" id="GO:0012505">
    <property type="term" value="C:endomembrane system"/>
    <property type="evidence" value="ECO:0007669"/>
    <property type="project" value="UniProtKB-SubCell"/>
</dbReference>
<dbReference type="PROSITE" id="PS00154">
    <property type="entry name" value="ATPASE_E1_E2"/>
    <property type="match status" value="1"/>
</dbReference>
<feature type="transmembrane region" description="Helical" evidence="17">
    <location>
        <begin position="730"/>
        <end position="752"/>
    </location>
</feature>
<evidence type="ECO:0000256" key="12">
    <source>
        <dbReference type="ARBA" id="ARBA00022989"/>
    </source>
</evidence>
<feature type="transmembrane region" description="Helical" evidence="17">
    <location>
        <begin position="54"/>
        <end position="74"/>
    </location>
</feature>
<feature type="transmembrane region" description="Helical" evidence="17">
    <location>
        <begin position="258"/>
        <end position="278"/>
    </location>
</feature>
<dbReference type="InterPro" id="IPR044492">
    <property type="entry name" value="P_typ_ATPase_HD_dom"/>
</dbReference>
<keyword evidence="5" id="KW-0479">Metal-binding</keyword>